<dbReference type="AlphaFoldDB" id="A0A813E8I1"/>
<feature type="non-terminal residue" evidence="2">
    <location>
        <position position="168"/>
    </location>
</feature>
<gene>
    <name evidence="2" type="ORF">PGLA1383_LOCUS13485</name>
</gene>
<feature type="region of interest" description="Disordered" evidence="1">
    <location>
        <begin position="59"/>
        <end position="135"/>
    </location>
</feature>
<reference evidence="2" key="1">
    <citation type="submission" date="2021-02" db="EMBL/GenBank/DDBJ databases">
        <authorList>
            <person name="Dougan E. K."/>
            <person name="Rhodes N."/>
            <person name="Thang M."/>
            <person name="Chan C."/>
        </authorList>
    </citation>
    <scope>NUCLEOTIDE SEQUENCE</scope>
</reference>
<accession>A0A813E8I1</accession>
<proteinExistence type="predicted"/>
<evidence type="ECO:0000313" key="3">
    <source>
        <dbReference type="Proteomes" id="UP000654075"/>
    </source>
</evidence>
<organism evidence="2 3">
    <name type="scientific">Polarella glacialis</name>
    <name type="common">Dinoflagellate</name>
    <dbReference type="NCBI Taxonomy" id="89957"/>
    <lineage>
        <taxon>Eukaryota</taxon>
        <taxon>Sar</taxon>
        <taxon>Alveolata</taxon>
        <taxon>Dinophyceae</taxon>
        <taxon>Suessiales</taxon>
        <taxon>Suessiaceae</taxon>
        <taxon>Polarella</taxon>
    </lineage>
</organism>
<dbReference type="Proteomes" id="UP000654075">
    <property type="component" value="Unassembled WGS sequence"/>
</dbReference>
<keyword evidence="3" id="KW-1185">Reference proteome</keyword>
<evidence type="ECO:0000313" key="2">
    <source>
        <dbReference type="EMBL" id="CAE8594963.1"/>
    </source>
</evidence>
<sequence length="168" mass="18203">MAEAGPRLRPWVTVGPEPRAFCTETNRGLGPVTSKLLASNNFQSRSSFSASGYLREYIRNDPSENSRSQASSRPRSAMAFSASRARSSSSSGAGYGGGAAPPAAAPKKRPPVDPQTGRAFRPDPRSRTFHRTASSLSMRYAEPQAKEWYMAPRWAVANATTMKGRHTP</sequence>
<feature type="compositionally biased region" description="Low complexity" evidence="1">
    <location>
        <begin position="66"/>
        <end position="92"/>
    </location>
</feature>
<name>A0A813E8I1_POLGL</name>
<dbReference type="EMBL" id="CAJNNV010007457">
    <property type="protein sequence ID" value="CAE8594963.1"/>
    <property type="molecule type" value="Genomic_DNA"/>
</dbReference>
<evidence type="ECO:0000256" key="1">
    <source>
        <dbReference type="SAM" id="MobiDB-lite"/>
    </source>
</evidence>
<dbReference type="OrthoDB" id="445169at2759"/>
<comment type="caution">
    <text evidence="2">The sequence shown here is derived from an EMBL/GenBank/DDBJ whole genome shotgun (WGS) entry which is preliminary data.</text>
</comment>
<protein>
    <submittedName>
        <fullName evidence="2">Uncharacterized protein</fullName>
    </submittedName>
</protein>